<evidence type="ECO:0000313" key="2">
    <source>
        <dbReference type="Proteomes" id="UP000244441"/>
    </source>
</evidence>
<sequence length="107" mass="11839">MRQSGGNNTFSGYDITNYYADIRLNGNKSLDIASSFSPSFGYFGEVVIEYTKVNDYGLSGNDSYKEYTHYVLSSDPADNVVTKVINDNLVTYTGGYTYDDVTGQCTN</sequence>
<reference evidence="1 2" key="1">
    <citation type="submission" date="2018-01" db="EMBL/GenBank/DDBJ databases">
        <title>Genome sequence of a Cantenovulum-like bacteria.</title>
        <authorList>
            <person name="Tan W.R."/>
            <person name="Lau N.-S."/>
            <person name="Go F."/>
            <person name="Amirul A.-A.A."/>
        </authorList>
    </citation>
    <scope>NUCLEOTIDE SEQUENCE [LARGE SCALE GENOMIC DNA]</scope>
    <source>
        <strain evidence="1 2">CCB-QB4</strain>
    </source>
</reference>
<dbReference type="Proteomes" id="UP000244441">
    <property type="component" value="Chromosome"/>
</dbReference>
<dbReference type="RefSeq" id="WP_108604552.1">
    <property type="nucleotide sequence ID" value="NZ_CP026604.1"/>
</dbReference>
<accession>A0A2S0VWA0</accession>
<evidence type="ECO:0000313" key="1">
    <source>
        <dbReference type="EMBL" id="AWB68497.1"/>
    </source>
</evidence>
<name>A0A2S0VWA0_9ALTE</name>
<proteinExistence type="predicted"/>
<dbReference type="EMBL" id="CP026604">
    <property type="protein sequence ID" value="AWB68497.1"/>
    <property type="molecule type" value="Genomic_DNA"/>
</dbReference>
<protein>
    <submittedName>
        <fullName evidence="1">Uncharacterized protein</fullName>
    </submittedName>
</protein>
<gene>
    <name evidence="1" type="ORF">C2869_19745</name>
</gene>
<dbReference type="AlphaFoldDB" id="A0A2S0VWA0"/>
<keyword evidence="2" id="KW-1185">Reference proteome</keyword>
<dbReference type="OrthoDB" id="7124930at2"/>
<dbReference type="KEGG" id="cate:C2869_19745"/>
<organism evidence="1 2">
    <name type="scientific">Saccharobesus litoralis</name>
    <dbReference type="NCBI Taxonomy" id="2172099"/>
    <lineage>
        <taxon>Bacteria</taxon>
        <taxon>Pseudomonadati</taxon>
        <taxon>Pseudomonadota</taxon>
        <taxon>Gammaproteobacteria</taxon>
        <taxon>Alteromonadales</taxon>
        <taxon>Alteromonadaceae</taxon>
        <taxon>Saccharobesus</taxon>
    </lineage>
</organism>